<gene>
    <name evidence="1" type="ORF">IQ241_21245</name>
</gene>
<dbReference type="Pfam" id="PF11303">
    <property type="entry name" value="DUF3105"/>
    <property type="match status" value="1"/>
</dbReference>
<proteinExistence type="predicted"/>
<evidence type="ECO:0000313" key="1">
    <source>
        <dbReference type="EMBL" id="MBE9079787.1"/>
    </source>
</evidence>
<dbReference type="AlphaFoldDB" id="A0A8J7A9J9"/>
<name>A0A8J7A9J9_9CYAN</name>
<dbReference type="InterPro" id="IPR021454">
    <property type="entry name" value="DUF3105"/>
</dbReference>
<protein>
    <submittedName>
        <fullName evidence="1">DUF3105 domain-containing protein</fullName>
    </submittedName>
</protein>
<dbReference type="Proteomes" id="UP000636505">
    <property type="component" value="Unassembled WGS sequence"/>
</dbReference>
<dbReference type="EMBL" id="JADEXG010000067">
    <property type="protein sequence ID" value="MBE9079787.1"/>
    <property type="molecule type" value="Genomic_DNA"/>
</dbReference>
<dbReference type="RefSeq" id="WP_193911094.1">
    <property type="nucleotide sequence ID" value="NZ_JADEXG010000067.1"/>
</dbReference>
<sequence length="94" mass="10470">MNSGVYDQEQPQEKLVHSLEHGNIVIYYDEPGEETINEFSGPWDGIVVVPKPGLGESIVLTAWTKKLAQPQFDPDAAASFIDEYRGRGPENPVR</sequence>
<evidence type="ECO:0000313" key="2">
    <source>
        <dbReference type="Proteomes" id="UP000636505"/>
    </source>
</evidence>
<reference evidence="1" key="1">
    <citation type="submission" date="2020-10" db="EMBL/GenBank/DDBJ databases">
        <authorList>
            <person name="Castelo-Branco R."/>
            <person name="Eusebio N."/>
            <person name="Adriana R."/>
            <person name="Vieira A."/>
            <person name="Brugerolle De Fraissinette N."/>
            <person name="Rezende De Castro R."/>
            <person name="Schneider M.P."/>
            <person name="Vasconcelos V."/>
            <person name="Leao P.N."/>
        </authorList>
    </citation>
    <scope>NUCLEOTIDE SEQUENCE</scope>
    <source>
        <strain evidence="1">LEGE 07310</strain>
    </source>
</reference>
<keyword evidence="2" id="KW-1185">Reference proteome</keyword>
<comment type="caution">
    <text evidence="1">The sequence shown here is derived from an EMBL/GenBank/DDBJ whole genome shotgun (WGS) entry which is preliminary data.</text>
</comment>
<accession>A0A8J7A9J9</accession>
<organism evidence="1 2">
    <name type="scientific">Vasconcelosia minhoensis LEGE 07310</name>
    <dbReference type="NCBI Taxonomy" id="915328"/>
    <lineage>
        <taxon>Bacteria</taxon>
        <taxon>Bacillati</taxon>
        <taxon>Cyanobacteriota</taxon>
        <taxon>Cyanophyceae</taxon>
        <taxon>Nodosilineales</taxon>
        <taxon>Cymatolegaceae</taxon>
        <taxon>Vasconcelosia</taxon>
        <taxon>Vasconcelosia minhoensis</taxon>
    </lineage>
</organism>